<dbReference type="PANTHER" id="PTHR43527">
    <property type="entry name" value="4-DIPHOSPHOCYTIDYL-2-C-METHYL-D-ERYTHRITOL KINASE, CHLOROPLASTIC"/>
    <property type="match status" value="1"/>
</dbReference>
<name>A0A3N2RLS2_LYSEN</name>
<dbReference type="EMBL" id="RCTY01000013">
    <property type="protein sequence ID" value="ROU08334.1"/>
    <property type="molecule type" value="Genomic_DNA"/>
</dbReference>
<evidence type="ECO:0000256" key="5">
    <source>
        <dbReference type="SAM" id="MobiDB-lite"/>
    </source>
</evidence>
<dbReference type="PANTHER" id="PTHR43527:SF1">
    <property type="entry name" value="L-THREONINE KINASE"/>
    <property type="match status" value="1"/>
</dbReference>
<dbReference type="PIRSF" id="PIRSF033887">
    <property type="entry name" value="PduX"/>
    <property type="match status" value="1"/>
</dbReference>
<evidence type="ECO:0000259" key="6">
    <source>
        <dbReference type="Pfam" id="PF00288"/>
    </source>
</evidence>
<dbReference type="SUPFAM" id="SSF54211">
    <property type="entry name" value="Ribosomal protein S5 domain 2-like"/>
    <property type="match status" value="1"/>
</dbReference>
<feature type="region of interest" description="Disordered" evidence="5">
    <location>
        <begin position="1"/>
        <end position="22"/>
    </location>
</feature>
<dbReference type="Proteomes" id="UP000275910">
    <property type="component" value="Unassembled WGS sequence"/>
</dbReference>
<evidence type="ECO:0000256" key="2">
    <source>
        <dbReference type="ARBA" id="ARBA00022741"/>
    </source>
</evidence>
<keyword evidence="1" id="KW-0808">Transferase</keyword>
<comment type="caution">
    <text evidence="7">The sequence shown here is derived from an EMBL/GenBank/DDBJ whole genome shotgun (WGS) entry which is preliminary data.</text>
</comment>
<keyword evidence="2" id="KW-0547">Nucleotide-binding</keyword>
<accession>A0A3N2RLS2</accession>
<gene>
    <name evidence="7" type="ORF">D9T17_04485</name>
</gene>
<sequence>MRMLQRTESRDRPALEPASAAAAQTPQAALRAACSGVCHGTLGELWQGPCEHEGELHIGLISLPVRRYSWMHFLPGEDGGIERDLAGKDKCRRAIEAYLQLHAVSLPPGRFSHDSELPTGKGMASSTADLVATVRCLDRVFGRRTTHEQLTALLRPIERSDSVFLDRYALYLSGRQRVLREFAYAPRLHACYIDEGGTVETEKLAEPLLRHYRRHRSSYRSHLDLALEAFERGDAVAVCEVATRSAQLAQWVTPKAHLDILLRHRRELRADGLVIAHTGSLLGYLFAQRPDSAQLGEVSAFFAGLGRPCRLIETGP</sequence>
<dbReference type="InterPro" id="IPR014721">
    <property type="entry name" value="Ribsml_uS5_D2-typ_fold_subgr"/>
</dbReference>
<dbReference type="InterPro" id="IPR020568">
    <property type="entry name" value="Ribosomal_Su5_D2-typ_SF"/>
</dbReference>
<dbReference type="InterPro" id="IPR012363">
    <property type="entry name" value="PduX"/>
</dbReference>
<evidence type="ECO:0000313" key="7">
    <source>
        <dbReference type="EMBL" id="ROU08334.1"/>
    </source>
</evidence>
<evidence type="ECO:0000256" key="1">
    <source>
        <dbReference type="ARBA" id="ARBA00022679"/>
    </source>
</evidence>
<keyword evidence="4" id="KW-0067">ATP-binding</keyword>
<keyword evidence="3" id="KW-0418">Kinase</keyword>
<organism evidence="7 8">
    <name type="scientific">Lysobacter enzymogenes</name>
    <dbReference type="NCBI Taxonomy" id="69"/>
    <lineage>
        <taxon>Bacteria</taxon>
        <taxon>Pseudomonadati</taxon>
        <taxon>Pseudomonadota</taxon>
        <taxon>Gammaproteobacteria</taxon>
        <taxon>Lysobacterales</taxon>
        <taxon>Lysobacteraceae</taxon>
        <taxon>Lysobacter</taxon>
    </lineage>
</organism>
<dbReference type="AlphaFoldDB" id="A0A3N2RLS2"/>
<evidence type="ECO:0000256" key="4">
    <source>
        <dbReference type="ARBA" id="ARBA00022840"/>
    </source>
</evidence>
<feature type="compositionally biased region" description="Basic and acidic residues" evidence="5">
    <location>
        <begin position="1"/>
        <end position="14"/>
    </location>
</feature>
<evidence type="ECO:0000313" key="8">
    <source>
        <dbReference type="Proteomes" id="UP000275910"/>
    </source>
</evidence>
<protein>
    <recommendedName>
        <fullName evidence="6">GHMP kinase N-terminal domain-containing protein</fullName>
    </recommendedName>
</protein>
<reference evidence="7 8" key="1">
    <citation type="submission" date="2018-10" db="EMBL/GenBank/DDBJ databases">
        <title>The genome of Lysobacter enzymogenes OH11.</title>
        <authorList>
            <person name="Liu F."/>
            <person name="Zhao Y."/>
            <person name="Qian G."/>
            <person name="Chen Y."/>
            <person name="Xu H."/>
        </authorList>
    </citation>
    <scope>NUCLEOTIDE SEQUENCE [LARGE SCALE GENOMIC DNA]</scope>
    <source>
        <strain evidence="7 8">OH11</strain>
    </source>
</reference>
<dbReference type="Pfam" id="PF00288">
    <property type="entry name" value="GHMP_kinases_N"/>
    <property type="match status" value="1"/>
</dbReference>
<proteinExistence type="predicted"/>
<evidence type="ECO:0000256" key="3">
    <source>
        <dbReference type="ARBA" id="ARBA00022777"/>
    </source>
</evidence>
<dbReference type="GO" id="GO:0050515">
    <property type="term" value="F:4-(cytidine 5'-diphospho)-2-C-methyl-D-erythritol kinase activity"/>
    <property type="evidence" value="ECO:0007669"/>
    <property type="project" value="TreeGrafter"/>
</dbReference>
<dbReference type="Gene3D" id="3.30.230.10">
    <property type="match status" value="1"/>
</dbReference>
<feature type="domain" description="GHMP kinase N-terminal" evidence="6">
    <location>
        <begin position="93"/>
        <end position="159"/>
    </location>
</feature>
<dbReference type="InterPro" id="IPR006204">
    <property type="entry name" value="GHMP_kinase_N_dom"/>
</dbReference>
<dbReference type="GO" id="GO:0005524">
    <property type="term" value="F:ATP binding"/>
    <property type="evidence" value="ECO:0007669"/>
    <property type="project" value="UniProtKB-KW"/>
</dbReference>